<dbReference type="AlphaFoldDB" id="J1J2I9"/>
<keyword evidence="1" id="KW-0472">Membrane</keyword>
<gene>
    <name evidence="2" type="ORF">ME7_00283</name>
</gene>
<evidence type="ECO:0000256" key="1">
    <source>
        <dbReference type="SAM" id="Phobius"/>
    </source>
</evidence>
<comment type="caution">
    <text evidence="2">The sequence shown here is derived from an EMBL/GenBank/DDBJ whole genome shotgun (WGS) entry which is preliminary data.</text>
</comment>
<proteinExistence type="predicted"/>
<name>J1J2I9_9HYPH</name>
<keyword evidence="1" id="KW-1133">Transmembrane helix</keyword>
<keyword evidence="3" id="KW-1185">Reference proteome</keyword>
<keyword evidence="1" id="KW-0812">Transmembrane</keyword>
<dbReference type="EMBL" id="AIMC01000001">
    <property type="protein sequence ID" value="EJF78292.1"/>
    <property type="molecule type" value="Genomic_DNA"/>
</dbReference>
<reference evidence="2 3" key="1">
    <citation type="submission" date="2012-03" db="EMBL/GenBank/DDBJ databases">
        <title>The Genome Sequence of Bartonella birtlesii LL-WM9.</title>
        <authorList>
            <consortium name="The Broad Institute Genome Sequencing Platform"/>
            <consortium name="The Broad Institute Genome Sequencing Center for Infectious Disease"/>
            <person name="Feldgarden M."/>
            <person name="Kirby J."/>
            <person name="Kosoy M."/>
            <person name="Birtles R."/>
            <person name="Probert W.S."/>
            <person name="Chiaraviglio L."/>
            <person name="Young S.K."/>
            <person name="Zeng Q."/>
            <person name="Gargeya S."/>
            <person name="Fitzgerald M."/>
            <person name="Haas B."/>
            <person name="Abouelleil A."/>
            <person name="Alvarado L."/>
            <person name="Arachchi H.M."/>
            <person name="Berlin A."/>
            <person name="Chapman S.B."/>
            <person name="Gearin G."/>
            <person name="Goldberg J."/>
            <person name="Griggs A."/>
            <person name="Gujja S."/>
            <person name="Hansen M."/>
            <person name="Heiman D."/>
            <person name="Howarth C."/>
            <person name="Larimer J."/>
            <person name="Lui A."/>
            <person name="MacDonald P.J.P."/>
            <person name="McCowen C."/>
            <person name="Montmayeur A."/>
            <person name="Murphy C."/>
            <person name="Neiman D."/>
            <person name="Pearson M."/>
            <person name="Priest M."/>
            <person name="Roberts A."/>
            <person name="Saif S."/>
            <person name="Shea T."/>
            <person name="Sisk P."/>
            <person name="Stolte C."/>
            <person name="Sykes S."/>
            <person name="Wortman J."/>
            <person name="Nusbaum C."/>
            <person name="Birren B."/>
        </authorList>
    </citation>
    <scope>NUCLEOTIDE SEQUENCE [LARGE SCALE GENOMIC DNA]</scope>
    <source>
        <strain evidence="2 3">LL-WM9</strain>
    </source>
</reference>
<feature type="transmembrane region" description="Helical" evidence="1">
    <location>
        <begin position="31"/>
        <end position="48"/>
    </location>
</feature>
<organism evidence="2 3">
    <name type="scientific">Bartonella birtlesii LL-WM9</name>
    <dbReference type="NCBI Taxonomy" id="1094552"/>
    <lineage>
        <taxon>Bacteria</taxon>
        <taxon>Pseudomonadati</taxon>
        <taxon>Pseudomonadota</taxon>
        <taxon>Alphaproteobacteria</taxon>
        <taxon>Hyphomicrobiales</taxon>
        <taxon>Bartonellaceae</taxon>
        <taxon>Bartonella</taxon>
    </lineage>
</organism>
<dbReference type="HOGENOM" id="CLU_3095980_0_0_5"/>
<protein>
    <submittedName>
        <fullName evidence="2">Uncharacterized protein</fullName>
    </submittedName>
</protein>
<accession>J1J2I9</accession>
<dbReference type="Proteomes" id="UP000008748">
    <property type="component" value="Unassembled WGS sequence"/>
</dbReference>
<evidence type="ECO:0000313" key="3">
    <source>
        <dbReference type="Proteomes" id="UP000008748"/>
    </source>
</evidence>
<sequence>MKYKNGTVELNPLFTPIKNSIKYGTKKLYEGYRSFIALCIYVITLFIFKNL</sequence>
<evidence type="ECO:0000313" key="2">
    <source>
        <dbReference type="EMBL" id="EJF78292.1"/>
    </source>
</evidence>